<gene>
    <name evidence="2" type="ORF">FSO04_27355</name>
</gene>
<evidence type="ECO:0000313" key="3">
    <source>
        <dbReference type="Proteomes" id="UP000463700"/>
    </source>
</evidence>
<protein>
    <submittedName>
        <fullName evidence="2">Helix-turn-helix domain-containing protein</fullName>
    </submittedName>
</protein>
<dbReference type="AlphaFoldDB" id="A0A6N6WA42"/>
<organism evidence="2 3">
    <name type="scientific">Paraburkholderia madseniana</name>
    <dbReference type="NCBI Taxonomy" id="2599607"/>
    <lineage>
        <taxon>Bacteria</taxon>
        <taxon>Pseudomonadati</taxon>
        <taxon>Pseudomonadota</taxon>
        <taxon>Betaproteobacteria</taxon>
        <taxon>Burkholderiales</taxon>
        <taxon>Burkholderiaceae</taxon>
        <taxon>Paraburkholderia</taxon>
    </lineage>
</organism>
<proteinExistence type="predicted"/>
<reference evidence="2 3" key="1">
    <citation type="journal article" date="2020" name="Int. J. Syst. Evol. Microbiol.">
        <title>Paraburkholderia madseniana sp. nov., a phenolic acid-degrading bacterium isolated from acidic forest soil.</title>
        <authorList>
            <person name="Wilhelm R.C."/>
            <person name="Murphy S.J.L."/>
            <person name="Feriancek N.M."/>
            <person name="Karasz D.C."/>
            <person name="DeRito C.M."/>
            <person name="Newman J.D."/>
            <person name="Buckley D.H."/>
        </authorList>
    </citation>
    <scope>NUCLEOTIDE SEQUENCE [LARGE SCALE GENOMIC DNA]</scope>
    <source>
        <strain evidence="2 3">RP11</strain>
    </source>
</reference>
<feature type="domain" description="HTH cro/C1-type" evidence="1">
    <location>
        <begin position="100"/>
        <end position="130"/>
    </location>
</feature>
<dbReference type="InterPro" id="IPR001387">
    <property type="entry name" value="Cro/C1-type_HTH"/>
</dbReference>
<dbReference type="GO" id="GO:0003677">
    <property type="term" value="F:DNA binding"/>
    <property type="evidence" value="ECO:0007669"/>
    <property type="project" value="InterPro"/>
</dbReference>
<accession>A0A6N6WA42</accession>
<dbReference type="Proteomes" id="UP000463700">
    <property type="component" value="Unassembled WGS sequence"/>
</dbReference>
<dbReference type="InterPro" id="IPR010982">
    <property type="entry name" value="Lambda_DNA-bd_dom_sf"/>
</dbReference>
<dbReference type="CDD" id="cd00093">
    <property type="entry name" value="HTH_XRE"/>
    <property type="match status" value="1"/>
</dbReference>
<name>A0A6N6WA42_9BURK</name>
<dbReference type="OrthoDB" id="5524454at2"/>
<dbReference type="EMBL" id="VOSW01000057">
    <property type="protein sequence ID" value="KAE8756819.1"/>
    <property type="molecule type" value="Genomic_DNA"/>
</dbReference>
<comment type="caution">
    <text evidence="2">The sequence shown here is derived from an EMBL/GenBank/DDBJ whole genome shotgun (WGS) entry which is preliminary data.</text>
</comment>
<dbReference type="SUPFAM" id="SSF47413">
    <property type="entry name" value="lambda repressor-like DNA-binding domains"/>
    <property type="match status" value="1"/>
</dbReference>
<dbReference type="PROSITE" id="PS50943">
    <property type="entry name" value="HTH_CROC1"/>
    <property type="match status" value="1"/>
</dbReference>
<evidence type="ECO:0000313" key="2">
    <source>
        <dbReference type="EMBL" id="KAE8756819.1"/>
    </source>
</evidence>
<dbReference type="Pfam" id="PF01381">
    <property type="entry name" value="HTH_3"/>
    <property type="match status" value="1"/>
</dbReference>
<sequence>MHNGAGVRFRMQSVCDQDKDMHASRRPDSAAIGALRPLMSRRSRIPAVFHLRSPAGEQSRPNRPPFLACQASVACAVFLVGLCVSVSPAIAEHLGVFSETISRFERGANWPTIPRLLELAELYNVPVAKLLGRGSNRATDIGCTIADQLERLSAEDRTWVGNLLKDLCDRLPQAPARKSTTRARDRR</sequence>
<evidence type="ECO:0000259" key="1">
    <source>
        <dbReference type="PROSITE" id="PS50943"/>
    </source>
</evidence>
<dbReference type="Gene3D" id="1.10.260.40">
    <property type="entry name" value="lambda repressor-like DNA-binding domains"/>
    <property type="match status" value="1"/>
</dbReference>